<dbReference type="Gene3D" id="3.40.50.1820">
    <property type="entry name" value="alpha/beta hydrolase"/>
    <property type="match status" value="1"/>
</dbReference>
<dbReference type="eggNOG" id="COG1506">
    <property type="taxonomic scope" value="Bacteria"/>
</dbReference>
<dbReference type="HOGENOM" id="CLU_017120_0_0_6"/>
<dbReference type="GO" id="GO:0004252">
    <property type="term" value="F:serine-type endopeptidase activity"/>
    <property type="evidence" value="ECO:0007669"/>
    <property type="project" value="TreeGrafter"/>
</dbReference>
<dbReference type="InterPro" id="IPR001375">
    <property type="entry name" value="Peptidase_S9_cat"/>
</dbReference>
<dbReference type="MEROPS" id="S09.021"/>
<dbReference type="EMBL" id="CP000507">
    <property type="protein sequence ID" value="ABL99053.1"/>
    <property type="molecule type" value="Genomic_DNA"/>
</dbReference>
<dbReference type="ESTHER" id="9gamm-q3qhi0">
    <property type="family name" value="Glutamyl_Peptidase_S9"/>
</dbReference>
<dbReference type="SUPFAM" id="SSF82171">
    <property type="entry name" value="DPP6 N-terminal domain-like"/>
    <property type="match status" value="1"/>
</dbReference>
<evidence type="ECO:0000256" key="3">
    <source>
        <dbReference type="SAM" id="SignalP"/>
    </source>
</evidence>
<feature type="compositionally biased region" description="Basic and acidic residues" evidence="2">
    <location>
        <begin position="347"/>
        <end position="358"/>
    </location>
</feature>
<dbReference type="STRING" id="326297.Sama_0846"/>
<dbReference type="AlphaFoldDB" id="A1S3U7"/>
<feature type="domain" description="Peptidase S9 prolyl oligopeptidase catalytic" evidence="4">
    <location>
        <begin position="674"/>
        <end position="828"/>
    </location>
</feature>
<dbReference type="GO" id="GO:0006508">
    <property type="term" value="P:proteolysis"/>
    <property type="evidence" value="ECO:0007669"/>
    <property type="project" value="InterPro"/>
</dbReference>
<dbReference type="Pfam" id="PF00326">
    <property type="entry name" value="Peptidase_S9"/>
    <property type="match status" value="1"/>
</dbReference>
<accession>A1S3U7</accession>
<keyword evidence="1" id="KW-0378">Hydrolase</keyword>
<keyword evidence="6" id="KW-1185">Reference proteome</keyword>
<gene>
    <name evidence="5" type="ordered locus">Sama_0846</name>
</gene>
<feature type="chain" id="PRO_5002636952" evidence="3">
    <location>
        <begin position="29"/>
        <end position="841"/>
    </location>
</feature>
<protein>
    <submittedName>
        <fullName evidence="5">Glutamyl peptidase. Serine peptidase. MEROPS family S09D</fullName>
    </submittedName>
</protein>
<dbReference type="OrthoDB" id="6388416at2"/>
<evidence type="ECO:0000256" key="2">
    <source>
        <dbReference type="SAM" id="MobiDB-lite"/>
    </source>
</evidence>
<evidence type="ECO:0000313" key="5">
    <source>
        <dbReference type="EMBL" id="ABL99053.1"/>
    </source>
</evidence>
<feature type="region of interest" description="Disordered" evidence="2">
    <location>
        <begin position="347"/>
        <end position="374"/>
    </location>
</feature>
<evidence type="ECO:0000313" key="6">
    <source>
        <dbReference type="Proteomes" id="UP000009175"/>
    </source>
</evidence>
<dbReference type="SUPFAM" id="SSF53474">
    <property type="entry name" value="alpha/beta-Hydrolases"/>
    <property type="match status" value="1"/>
</dbReference>
<keyword evidence="3" id="KW-0732">Signal</keyword>
<dbReference type="PANTHER" id="PTHR42776:SF28">
    <property type="entry name" value="GLUTAMYL ENDOPEPTIDASE, CHLOROPLASTIC-RELATED"/>
    <property type="match status" value="1"/>
</dbReference>
<reference evidence="5 6" key="1">
    <citation type="submission" date="2006-12" db="EMBL/GenBank/DDBJ databases">
        <title>Complete sequence of Shewanella amazonensis SB2B.</title>
        <authorList>
            <consortium name="US DOE Joint Genome Institute"/>
            <person name="Copeland A."/>
            <person name="Lucas S."/>
            <person name="Lapidus A."/>
            <person name="Barry K."/>
            <person name="Detter J.C."/>
            <person name="Glavina del Rio T."/>
            <person name="Hammon N."/>
            <person name="Israni S."/>
            <person name="Dalin E."/>
            <person name="Tice H."/>
            <person name="Pitluck S."/>
            <person name="Munk A.C."/>
            <person name="Brettin T."/>
            <person name="Bruce D."/>
            <person name="Han C."/>
            <person name="Tapia R."/>
            <person name="Gilna P."/>
            <person name="Schmutz J."/>
            <person name="Larimer F."/>
            <person name="Land M."/>
            <person name="Hauser L."/>
            <person name="Kyrpides N."/>
            <person name="Mikhailova N."/>
            <person name="Fredrickson J."/>
            <person name="Richardson P."/>
        </authorList>
    </citation>
    <scope>NUCLEOTIDE SEQUENCE [LARGE SCALE GENOMIC DNA]</scope>
    <source>
        <strain evidence="6">ATCC BAA-1098 / SB2B</strain>
    </source>
</reference>
<organism evidence="5 6">
    <name type="scientific">Shewanella amazonensis (strain ATCC BAA-1098 / SB2B)</name>
    <dbReference type="NCBI Taxonomy" id="326297"/>
    <lineage>
        <taxon>Bacteria</taxon>
        <taxon>Pseudomonadati</taxon>
        <taxon>Pseudomonadota</taxon>
        <taxon>Gammaproteobacteria</taxon>
        <taxon>Alteromonadales</taxon>
        <taxon>Shewanellaceae</taxon>
        <taxon>Shewanella</taxon>
    </lineage>
</organism>
<evidence type="ECO:0000259" key="4">
    <source>
        <dbReference type="Pfam" id="PF00326"/>
    </source>
</evidence>
<proteinExistence type="predicted"/>
<dbReference type="InterPro" id="IPR029058">
    <property type="entry name" value="AB_hydrolase_fold"/>
</dbReference>
<dbReference type="PANTHER" id="PTHR42776">
    <property type="entry name" value="SERINE PEPTIDASE S9 FAMILY MEMBER"/>
    <property type="match status" value="1"/>
</dbReference>
<dbReference type="KEGG" id="saz:Sama_0846"/>
<dbReference type="RefSeq" id="WP_011758963.1">
    <property type="nucleotide sequence ID" value="NC_008700.1"/>
</dbReference>
<name>A1S3U7_SHEAM</name>
<feature type="signal peptide" evidence="3">
    <location>
        <begin position="1"/>
        <end position="28"/>
    </location>
</feature>
<evidence type="ECO:0000256" key="1">
    <source>
        <dbReference type="ARBA" id="ARBA00022801"/>
    </source>
</evidence>
<sequence>MKLCPPIPALIISSLLSFPLSLANLALAGEQVAGYQIPSSPLAALVEQAKQNKVLLSPDGFWLLSLSPQGAPTVKQLAQPMMRLGGTEIDSHGHLPGKLPTLYDELSLRRASDMQRQSIPGLSALMPVMAPKFSPDGKTLALISLATDQPRLQLIELASGKVQEQDLRLNFSLGVNYRWLPDSSALLLPLVVGEHGQAPSSQSAIPGMPAIKESQPNQVAKRTHRNLLKNPADHQAFAQQVLSQLALLSTEGELRPLGSPVFLLDADASPDGRFILVEQLTEPFSNRVPYRGFAKRFEVMSLTSGDALYRVRVPGSDAERDDADMPGPAPRLFHWQGEANLVWVEGHRSEAKRSKTQETDAPANDAAVHESSDAQKAEASFRDTLYTLSPPFTVSAKVLGQTQWPISAINWRDDGKALISQIRRSKQLIKVSLLSPATANTATAWQDWYQISSKDKYQDPGTLVRDPVTHLVATRNGAMYHYGDGHSDDGMRPFLATSKAGEARSLLWQSAPSAFERVVALESLSPLQLLVSQETPLQPPRLYRVWPESGKREPLIPLAKRQPALEGIQKEHIQFSRADGQPLSGTLYLPANYRHGDGPLPVLIWAYPREYKNAEVAAQVDFNPLSYPRLSPLSAPAMVAAGFAVFDRVSMPIIGVGKNKPNDTFLAQLVANAEAAVKVLTDRGIAEPGRIAVGGHSYGAFMVANLLAHTDLFATGIARSGAYNRSLTPFGFQNERRNYWEAQALYQQMSPFNVADKINEPLLLIHGEADANSGTYPMQSSRLFDAVSTLGGQARLVTLPFEGHSYRARESQLHVLWEQEAWLRSHLSPKETTAAAAAQPL</sequence>
<dbReference type="Proteomes" id="UP000009175">
    <property type="component" value="Chromosome"/>
</dbReference>